<proteinExistence type="predicted"/>
<dbReference type="NCBIfam" id="NF038128">
    <property type="entry name" value="choice_anch_J"/>
    <property type="match status" value="1"/>
</dbReference>
<comment type="caution">
    <text evidence="1">The sequence shown here is derived from an EMBL/GenBank/DDBJ whole genome shotgun (WGS) entry which is preliminary data.</text>
</comment>
<name>A0AAJ1QUI2_9FLAO</name>
<evidence type="ECO:0000313" key="2">
    <source>
        <dbReference type="Proteomes" id="UP001228636"/>
    </source>
</evidence>
<dbReference type="PROSITE" id="PS51257">
    <property type="entry name" value="PROKAR_LIPOPROTEIN"/>
    <property type="match status" value="1"/>
</dbReference>
<accession>A0AAJ1QUI2</accession>
<dbReference type="AlphaFoldDB" id="A0AAJ1QUI2"/>
<protein>
    <submittedName>
        <fullName evidence="1">Choice-of-anchor J domain-containing protein</fullName>
    </submittedName>
</protein>
<organism evidence="1 2">
    <name type="scientific">Polaribacter sejongensis</name>
    <dbReference type="NCBI Taxonomy" id="985043"/>
    <lineage>
        <taxon>Bacteria</taxon>
        <taxon>Pseudomonadati</taxon>
        <taxon>Bacteroidota</taxon>
        <taxon>Flavobacteriia</taxon>
        <taxon>Flavobacteriales</taxon>
        <taxon>Flavobacteriaceae</taxon>
    </lineage>
</organism>
<sequence>MKKIFLLLTVFSMVFTSCDPLEDIYEEVEGRDIAGEVIYTLTEDDYETLEFDNRYFSSEDEAKVALPGFLSEKYPLWGKGSTASVLYKIETLGDYTGASEYSLALTDYPSHVADNAVAFYESENAVDFLPTILEANFASAVEGDVVLAKYNQYIGETVSGTTEFYSADFAGEKSLLDYEAVSVIGEQTWVATEYGIEVTGYDSGERHENEDWLISTDIDLSSFPNSTIQVDQTFNYGDPSGFSVLISTDYTDDVAAATWNVIDLVNTPDGTSWDGIVSDEYSLAAYNGETINIAFKYTSTETNAGTYQVNLVSLKAAGVEGETKSVSEFYTFDGSAWGLSEDIYYLSDADFISMGEGSGRPGQHGNFSSSVSPGDYLPAFLANKFPYAQEGDVFPLVYKYYNDGAQLKGDTYIYSNSVWSDLKYTIDFSHDGSIWAPATKYELVEADYTLIADTYRTVEGFEDVVANLESYGNISTFNWEDDQIDAAINTVLKAHFPDADEGQNFDVIVFVYNGSAQNVTFNYTLSSGVYKRR</sequence>
<dbReference type="EMBL" id="JAUFQH010000003">
    <property type="protein sequence ID" value="MDN3618061.1"/>
    <property type="molecule type" value="Genomic_DNA"/>
</dbReference>
<reference evidence="1 2" key="1">
    <citation type="journal article" date="2014" name="Int. J. Syst. Evol. Microbiol.">
        <title>Complete genome sequence of Corynebacterium casei LMG S-19264T (=DSM 44701T), isolated from a smear-ripened cheese.</title>
        <authorList>
            <consortium name="US DOE Joint Genome Institute (JGI-PGF)"/>
            <person name="Walter F."/>
            <person name="Albersmeier A."/>
            <person name="Kalinowski J."/>
            <person name="Ruckert C."/>
        </authorList>
    </citation>
    <scope>NUCLEOTIDE SEQUENCE [LARGE SCALE GENOMIC DNA]</scope>
    <source>
        <strain evidence="1 2">CECT 8670</strain>
    </source>
</reference>
<gene>
    <name evidence="1" type="ORF">QWY81_01185</name>
</gene>
<dbReference type="Proteomes" id="UP001228636">
    <property type="component" value="Unassembled WGS sequence"/>
</dbReference>
<evidence type="ECO:0000313" key="1">
    <source>
        <dbReference type="EMBL" id="MDN3618061.1"/>
    </source>
</evidence>
<dbReference type="RefSeq" id="WP_208890593.1">
    <property type="nucleotide sequence ID" value="NZ_CP019336.1"/>
</dbReference>